<sequence length="198" mass="22031">MASLPSPAVLADAANLHIFDLNGQKVRFGSLFESKKAVFVFIRHFFCGNCQQYVMELSSIPTEALEQAGTEIVVIGCGEWEPIRHVLENTNFHGPIYADPTRELYRTLGMTIETLQVTPSDTKKKSYLRTGRFSNAMQSIWNTLKNPALVGKQGNLKQLGGEFIFGPGNQCSYASRMQHTEDHVEVAELMKMAGVAYP</sequence>
<dbReference type="Gene3D" id="3.40.30.10">
    <property type="entry name" value="Glutaredoxin"/>
    <property type="match status" value="1"/>
</dbReference>
<dbReference type="InParanoid" id="A0A0C3FBR4"/>
<dbReference type="Pfam" id="PF13911">
    <property type="entry name" value="AhpC-TSA_2"/>
    <property type="match status" value="1"/>
</dbReference>
<reference evidence="1 2" key="1">
    <citation type="submission" date="2014-04" db="EMBL/GenBank/DDBJ databases">
        <authorList>
            <consortium name="DOE Joint Genome Institute"/>
            <person name="Kuo A."/>
            <person name="Tarkka M."/>
            <person name="Buscot F."/>
            <person name="Kohler A."/>
            <person name="Nagy L.G."/>
            <person name="Floudas D."/>
            <person name="Copeland A."/>
            <person name="Barry K.W."/>
            <person name="Cichocki N."/>
            <person name="Veneault-Fourrey C."/>
            <person name="LaButti K."/>
            <person name="Lindquist E.A."/>
            <person name="Lipzen A."/>
            <person name="Lundell T."/>
            <person name="Morin E."/>
            <person name="Murat C."/>
            <person name="Sun H."/>
            <person name="Tunlid A."/>
            <person name="Henrissat B."/>
            <person name="Grigoriev I.V."/>
            <person name="Hibbett D.S."/>
            <person name="Martin F."/>
            <person name="Nordberg H.P."/>
            <person name="Cantor M.N."/>
            <person name="Hua S.X."/>
        </authorList>
    </citation>
    <scope>NUCLEOTIDE SEQUENCE [LARGE SCALE GENOMIC DNA]</scope>
    <source>
        <strain evidence="1 2">F 1598</strain>
    </source>
</reference>
<gene>
    <name evidence="1" type="ORF">PILCRDRAFT_12311</name>
</gene>
<accession>A0A0C3FBR4</accession>
<dbReference type="EMBL" id="KN833028">
    <property type="protein sequence ID" value="KIM77141.1"/>
    <property type="molecule type" value="Genomic_DNA"/>
</dbReference>
<dbReference type="Proteomes" id="UP000054166">
    <property type="component" value="Unassembled WGS sequence"/>
</dbReference>
<proteinExistence type="predicted"/>
<evidence type="ECO:0000313" key="1">
    <source>
        <dbReference type="EMBL" id="KIM77141.1"/>
    </source>
</evidence>
<dbReference type="CDD" id="cd02970">
    <property type="entry name" value="PRX_like2"/>
    <property type="match status" value="1"/>
</dbReference>
<dbReference type="OrthoDB" id="40334at2759"/>
<dbReference type="AlphaFoldDB" id="A0A0C3FBR4"/>
<dbReference type="STRING" id="765440.A0A0C3FBR4"/>
<reference evidence="2" key="2">
    <citation type="submission" date="2015-01" db="EMBL/GenBank/DDBJ databases">
        <title>Evolutionary Origins and Diversification of the Mycorrhizal Mutualists.</title>
        <authorList>
            <consortium name="DOE Joint Genome Institute"/>
            <consortium name="Mycorrhizal Genomics Consortium"/>
            <person name="Kohler A."/>
            <person name="Kuo A."/>
            <person name="Nagy L.G."/>
            <person name="Floudas D."/>
            <person name="Copeland A."/>
            <person name="Barry K.W."/>
            <person name="Cichocki N."/>
            <person name="Veneault-Fourrey C."/>
            <person name="LaButti K."/>
            <person name="Lindquist E.A."/>
            <person name="Lipzen A."/>
            <person name="Lundell T."/>
            <person name="Morin E."/>
            <person name="Murat C."/>
            <person name="Riley R."/>
            <person name="Ohm R."/>
            <person name="Sun H."/>
            <person name="Tunlid A."/>
            <person name="Henrissat B."/>
            <person name="Grigoriev I.V."/>
            <person name="Hibbett D.S."/>
            <person name="Martin F."/>
        </authorList>
    </citation>
    <scope>NUCLEOTIDE SEQUENCE [LARGE SCALE GENOMIC DNA]</scope>
    <source>
        <strain evidence="2">F 1598</strain>
    </source>
</reference>
<evidence type="ECO:0000313" key="2">
    <source>
        <dbReference type="Proteomes" id="UP000054166"/>
    </source>
</evidence>
<dbReference type="SUPFAM" id="SSF52833">
    <property type="entry name" value="Thioredoxin-like"/>
    <property type="match status" value="1"/>
</dbReference>
<dbReference type="InterPro" id="IPR032801">
    <property type="entry name" value="PXL2A/B/C"/>
</dbReference>
<dbReference type="PANTHER" id="PTHR28630:SF3">
    <property type="entry name" value="PEROXIREDOXIN-LIKE 2C"/>
    <property type="match status" value="1"/>
</dbReference>
<dbReference type="HOGENOM" id="CLU_035338_1_1_1"/>
<keyword evidence="2" id="KW-1185">Reference proteome</keyword>
<name>A0A0C3FBR4_PILCF</name>
<dbReference type="InterPro" id="IPR036249">
    <property type="entry name" value="Thioredoxin-like_sf"/>
</dbReference>
<organism evidence="1 2">
    <name type="scientific">Piloderma croceum (strain F 1598)</name>
    <dbReference type="NCBI Taxonomy" id="765440"/>
    <lineage>
        <taxon>Eukaryota</taxon>
        <taxon>Fungi</taxon>
        <taxon>Dikarya</taxon>
        <taxon>Basidiomycota</taxon>
        <taxon>Agaricomycotina</taxon>
        <taxon>Agaricomycetes</taxon>
        <taxon>Agaricomycetidae</taxon>
        <taxon>Atheliales</taxon>
        <taxon>Atheliaceae</taxon>
        <taxon>Piloderma</taxon>
    </lineage>
</organism>
<dbReference type="PANTHER" id="PTHR28630">
    <property type="match status" value="1"/>
</dbReference>
<evidence type="ECO:0008006" key="3">
    <source>
        <dbReference type="Google" id="ProtNLM"/>
    </source>
</evidence>
<protein>
    <recommendedName>
        <fullName evidence="3">Thioredoxin domain-containing protein</fullName>
    </recommendedName>
</protein>